<evidence type="ECO:0000313" key="2">
    <source>
        <dbReference type="Proteomes" id="UP000007093"/>
    </source>
</evidence>
<dbReference type="PATRIC" id="fig|568816.4.peg.476"/>
<proteinExistence type="predicted"/>
<reference evidence="1 2" key="1">
    <citation type="journal article" date="2011" name="J. Bacteriol.">
        <title>Complete genome sequence of Acidaminococcus intestini RYC-MR95, a Gram-negative bacterium from the phylum Firmicutes.</title>
        <authorList>
            <person name="D'Auria G."/>
            <person name="Galan J.C."/>
            <person name="Rodriguez-Alcayna M."/>
            <person name="Moya A."/>
            <person name="Baquero F."/>
            <person name="Latorre A."/>
        </authorList>
    </citation>
    <scope>NUCLEOTIDE SEQUENCE [LARGE SCALE GENOMIC DNA]</scope>
    <source>
        <strain evidence="1 2">RyC-MR95</strain>
    </source>
</reference>
<dbReference type="Pfam" id="PF12669">
    <property type="entry name" value="FeoB_associated"/>
    <property type="match status" value="1"/>
</dbReference>
<protein>
    <recommendedName>
        <fullName evidence="3">FeoB-associated Cys-rich membrane protein</fullName>
    </recommendedName>
</protein>
<dbReference type="AlphaFoldDB" id="G4Q934"/>
<organism evidence="1 2">
    <name type="scientific">Acidaminococcus intestini (strain RyC-MR95)</name>
    <dbReference type="NCBI Taxonomy" id="568816"/>
    <lineage>
        <taxon>Bacteria</taxon>
        <taxon>Bacillati</taxon>
        <taxon>Bacillota</taxon>
        <taxon>Negativicutes</taxon>
        <taxon>Acidaminococcales</taxon>
        <taxon>Acidaminococcaceae</taxon>
        <taxon>Acidaminococcus</taxon>
    </lineage>
</organism>
<gene>
    <name evidence="1" type="ordered locus">Acin_0490</name>
</gene>
<keyword evidence="2" id="KW-1185">Reference proteome</keyword>
<sequence length="54" mass="5563">MILMGTLIVGLVILLFVLVSVYTIVHDHKSGIGTCGGNCASCGGCAFHSAPEKK</sequence>
<dbReference type="KEGG" id="ain:Acin_0490"/>
<evidence type="ECO:0000313" key="1">
    <source>
        <dbReference type="EMBL" id="AEQ21732.1"/>
    </source>
</evidence>
<dbReference type="InParanoid" id="G4Q934"/>
<dbReference type="Proteomes" id="UP000007093">
    <property type="component" value="Chromosome"/>
</dbReference>
<dbReference type="HOGENOM" id="CLU_197468_2_0_9"/>
<accession>G4Q934</accession>
<dbReference type="STRING" id="568816.Acin_0490"/>
<dbReference type="EMBL" id="CP003058">
    <property type="protein sequence ID" value="AEQ21732.1"/>
    <property type="molecule type" value="Genomic_DNA"/>
</dbReference>
<name>G4Q934_ACIIR</name>
<evidence type="ECO:0008006" key="3">
    <source>
        <dbReference type="Google" id="ProtNLM"/>
    </source>
</evidence>